<dbReference type="PROSITE" id="PS52050">
    <property type="entry name" value="WYL"/>
    <property type="match status" value="1"/>
</dbReference>
<name>A0A5T8JPP6_SALER</name>
<dbReference type="InterPro" id="IPR059020">
    <property type="entry name" value="CapW_CTD"/>
</dbReference>
<sequence length="295" mass="33503">MVIEELNYAQRERLAYIDFCLEYFGQVSRTELIEKFQTGLASCSRDLAMYRELSPTNAVLAHETKKYIRSSQFKPIFEHDPEAILTALAKGFGDGISSRKQPSSVCFDAIRLVHPEPSIISAIMRAIHSEKPIECQYESISSGTSTRTLLPHTIVNNGHRWHVRAFDRKSKNFRDFVCSRFTYIKQLDSNALEHETQSQDQDWNNIIELQIIPNPSLRYSKAIELDYKMDKGMLALEVRSALAGYLLRQWNVDCSTNGELEGAEYQLRLKNANILQGCSSASVAPGFKILSKGNL</sequence>
<proteinExistence type="predicted"/>
<organism evidence="4">
    <name type="scientific">Salmonella enterica</name>
    <name type="common">Salmonella choleraesuis</name>
    <dbReference type="NCBI Taxonomy" id="28901"/>
    <lineage>
        <taxon>Bacteria</taxon>
        <taxon>Pseudomonadati</taxon>
        <taxon>Pseudomonadota</taxon>
        <taxon>Gammaproteobacteria</taxon>
        <taxon>Enterobacterales</taxon>
        <taxon>Enterobacteriaceae</taxon>
        <taxon>Salmonella</taxon>
    </lineage>
</organism>
<feature type="domain" description="WYL" evidence="1">
    <location>
        <begin position="119"/>
        <end position="184"/>
    </location>
</feature>
<evidence type="ECO:0000259" key="3">
    <source>
        <dbReference type="Pfam" id="PF26109"/>
    </source>
</evidence>
<dbReference type="InterPro" id="IPR026881">
    <property type="entry name" value="WYL_dom"/>
</dbReference>
<gene>
    <name evidence="4" type="ORF">DWR41_06485</name>
</gene>
<dbReference type="PANTHER" id="PTHR34580">
    <property type="match status" value="1"/>
</dbReference>
<evidence type="ECO:0000259" key="1">
    <source>
        <dbReference type="Pfam" id="PF13280"/>
    </source>
</evidence>
<reference evidence="4" key="1">
    <citation type="submission" date="2018-07" db="EMBL/GenBank/DDBJ databases">
        <authorList>
            <consortium name="PulseNet: The National Subtyping Network for Foodborne Disease Surveillance"/>
            <person name="Tarr C.L."/>
            <person name="Trees E."/>
            <person name="Katz L.S."/>
            <person name="Carleton-Romer H.A."/>
            <person name="Stroika S."/>
            <person name="Kucerova Z."/>
            <person name="Roache K.F."/>
            <person name="Sabol A.L."/>
            <person name="Besser J."/>
            <person name="Gerner-Smidt P."/>
        </authorList>
    </citation>
    <scope>NUCLEOTIDE SEQUENCE</scope>
    <source>
        <strain evidence="4">PNUSAS046879</strain>
    </source>
</reference>
<dbReference type="PANTHER" id="PTHR34580:SF3">
    <property type="entry name" value="PROTEIN PAFB"/>
    <property type="match status" value="1"/>
</dbReference>
<dbReference type="InterPro" id="IPR051534">
    <property type="entry name" value="CBASS_pafABC_assoc_protein"/>
</dbReference>
<comment type="caution">
    <text evidence="4">The sequence shown here is derived from an EMBL/GenBank/DDBJ whole genome shotgun (WGS) entry which is preliminary data.</text>
</comment>
<dbReference type="PIRSF" id="PIRSF015558">
    <property type="entry name" value="Txn_reg_DeoR_prd"/>
    <property type="match status" value="1"/>
</dbReference>
<dbReference type="AlphaFoldDB" id="A0A5T8JPP6"/>
<dbReference type="Pfam" id="PF13280">
    <property type="entry name" value="WYL"/>
    <property type="match status" value="1"/>
</dbReference>
<dbReference type="EMBL" id="AAGGFW010000003">
    <property type="protein sequence ID" value="EBN6212060.1"/>
    <property type="molecule type" value="Genomic_DNA"/>
</dbReference>
<dbReference type="InterPro" id="IPR016634">
    <property type="entry name" value="CapW-like"/>
</dbReference>
<feature type="domain" description="DNA-binding transcriptional repressor CapW C-terminal dimerisation" evidence="2">
    <location>
        <begin position="206"/>
        <end position="273"/>
    </location>
</feature>
<accession>A0A5T8JPP6</accession>
<evidence type="ECO:0000259" key="2">
    <source>
        <dbReference type="Pfam" id="PF26107"/>
    </source>
</evidence>
<protein>
    <submittedName>
        <fullName evidence="4">WYL domain-containing transcriptional regulator</fullName>
    </submittedName>
</protein>
<dbReference type="Pfam" id="PF26109">
    <property type="entry name" value="WHD_BrxR"/>
    <property type="match status" value="1"/>
</dbReference>
<dbReference type="Pfam" id="PF26107">
    <property type="entry name" value="BrxR_CTD"/>
    <property type="match status" value="1"/>
</dbReference>
<dbReference type="InterPro" id="IPR059019">
    <property type="entry name" value="WHD_CapW"/>
</dbReference>
<evidence type="ECO:0000313" key="4">
    <source>
        <dbReference type="EMBL" id="EBN6212060.1"/>
    </source>
</evidence>
<feature type="domain" description="DNA-binding transcriptional repressor CapW winged helix-turn-helix" evidence="3">
    <location>
        <begin position="10"/>
        <end position="79"/>
    </location>
</feature>